<protein>
    <submittedName>
        <fullName evidence="1">Uncharacterized protein</fullName>
    </submittedName>
</protein>
<dbReference type="OrthoDB" id="6636983at2"/>
<accession>A0A411WIG9</accession>
<evidence type="ECO:0000313" key="1">
    <source>
        <dbReference type="EMBL" id="QBH95983.1"/>
    </source>
</evidence>
<dbReference type="EMBL" id="CP034752">
    <property type="protein sequence ID" value="QBH95983.1"/>
    <property type="molecule type" value="Genomic_DNA"/>
</dbReference>
<proteinExistence type="predicted"/>
<sequence>MDDKHYSLLNLLVEKQTGTLLDNHTQRLPINGMQVLSYLWPLNQCFKNRFHQIKTVRYRKQFEREADTAIKNFIFHDSDWSEYPLIVWRILLERLIQSHILCIANEKANNTVMYMPTGLSPSAKTKFSVLFLMYKMKLPYPVSNETTFDIDAVFPETTDNLH</sequence>
<dbReference type="KEGG" id="prag:EKN56_05950"/>
<dbReference type="RefSeq" id="WP_130590963.1">
    <property type="nucleotide sequence ID" value="NZ_CP034752.1"/>
</dbReference>
<evidence type="ECO:0000313" key="2">
    <source>
        <dbReference type="Proteomes" id="UP000293154"/>
    </source>
</evidence>
<dbReference type="AlphaFoldDB" id="A0A411WIG9"/>
<gene>
    <name evidence="1" type="ORF">EKN56_05950</name>
</gene>
<dbReference type="Proteomes" id="UP000293154">
    <property type="component" value="Chromosome"/>
</dbReference>
<name>A0A411WIG9_9GAMM</name>
<organism evidence="1 2">
    <name type="scientific">Limnobaculum zhutongyuii</name>
    <dbReference type="NCBI Taxonomy" id="2498113"/>
    <lineage>
        <taxon>Bacteria</taxon>
        <taxon>Pseudomonadati</taxon>
        <taxon>Pseudomonadota</taxon>
        <taxon>Gammaproteobacteria</taxon>
        <taxon>Enterobacterales</taxon>
        <taxon>Budviciaceae</taxon>
        <taxon>Limnobaculum</taxon>
    </lineage>
</organism>
<keyword evidence="2" id="KW-1185">Reference proteome</keyword>
<reference evidence="1 2" key="1">
    <citation type="submission" date="2019-03" db="EMBL/GenBank/DDBJ databases">
        <title>Pragia sp. nov. isolated from the gut tract of Carduelis flavirostris.</title>
        <authorList>
            <person name="Ge Y."/>
        </authorList>
    </citation>
    <scope>NUCLEOTIDE SEQUENCE [LARGE SCALE GENOMIC DNA]</scope>
    <source>
        <strain evidence="1 2">CF-458</strain>
    </source>
</reference>